<protein>
    <recommendedName>
        <fullName evidence="1">GH18 domain-containing protein</fullName>
    </recommendedName>
</protein>
<name>A0A565CFN6_9BRAS</name>
<dbReference type="GO" id="GO:0008061">
    <property type="term" value="F:chitin binding"/>
    <property type="evidence" value="ECO:0007669"/>
    <property type="project" value="InterPro"/>
</dbReference>
<sequence>MCQSAVKASYWFPSPDFPATEIDSSLFTHLFCTFADLDSESNQITIAQWNQSEFHSFTTTVQQRNPCVQTLLSIGGGNADKSAFASMASNPSSRRSFIDSTISIARSYGFHGLDLDWEYPRDAAEMSDYATLLQEWRSAVLAESSSTGTPPLLLTAAVYYSSNYHGVLYPVVAVANTLDWVNLMAYDFYGPGWSEVTGPPASLRLPTAGRSGDSGVKEWIEAGLPANKTVLGFPYYGWAWILANPNSNGYDAPTTGPAISNMTVRSVTVR</sequence>
<dbReference type="PANTHER" id="PTHR11177:SF393">
    <property type="entry name" value="CHITINASE-LIKE PROTEIN-RELATED"/>
    <property type="match status" value="1"/>
</dbReference>
<dbReference type="InterPro" id="IPR050314">
    <property type="entry name" value="Glycosyl_Hydrlase_18"/>
</dbReference>
<dbReference type="PROSITE" id="PS51910">
    <property type="entry name" value="GH18_2"/>
    <property type="match status" value="1"/>
</dbReference>
<dbReference type="GO" id="GO:0005576">
    <property type="term" value="C:extracellular region"/>
    <property type="evidence" value="ECO:0007669"/>
    <property type="project" value="TreeGrafter"/>
</dbReference>
<dbReference type="SUPFAM" id="SSF51445">
    <property type="entry name" value="(Trans)glycosidases"/>
    <property type="match status" value="1"/>
</dbReference>
<dbReference type="SMART" id="SM00636">
    <property type="entry name" value="Glyco_18"/>
    <property type="match status" value="1"/>
</dbReference>
<dbReference type="FunFam" id="3.20.20.80:FF:000091">
    <property type="entry name" value="Class V chitinase CHIT5"/>
    <property type="match status" value="1"/>
</dbReference>
<comment type="caution">
    <text evidence="2">The sequence shown here is derived from an EMBL/GenBank/DDBJ whole genome shotgun (WGS) entry which is preliminary data.</text>
</comment>
<dbReference type="InterPro" id="IPR017853">
    <property type="entry name" value="GH"/>
</dbReference>
<dbReference type="AlphaFoldDB" id="A0A565CFN6"/>
<dbReference type="CDD" id="cd02879">
    <property type="entry name" value="GH18_plant_chitinase_class_V"/>
    <property type="match status" value="1"/>
</dbReference>
<proteinExistence type="predicted"/>
<accession>A0A565CFN6</accession>
<dbReference type="PANTHER" id="PTHR11177">
    <property type="entry name" value="CHITINASE"/>
    <property type="match status" value="1"/>
</dbReference>
<dbReference type="GO" id="GO:0004568">
    <property type="term" value="F:chitinase activity"/>
    <property type="evidence" value="ECO:0007669"/>
    <property type="project" value="TreeGrafter"/>
</dbReference>
<evidence type="ECO:0000313" key="3">
    <source>
        <dbReference type="Proteomes" id="UP000489600"/>
    </source>
</evidence>
<dbReference type="Pfam" id="PF00704">
    <property type="entry name" value="Glyco_hydro_18"/>
    <property type="match status" value="1"/>
</dbReference>
<dbReference type="OrthoDB" id="73875at2759"/>
<dbReference type="GO" id="GO:0005975">
    <property type="term" value="P:carbohydrate metabolic process"/>
    <property type="evidence" value="ECO:0007669"/>
    <property type="project" value="InterPro"/>
</dbReference>
<dbReference type="EMBL" id="CABITT030000007">
    <property type="protein sequence ID" value="VVB12372.1"/>
    <property type="molecule type" value="Genomic_DNA"/>
</dbReference>
<reference evidence="2" key="1">
    <citation type="submission" date="2019-07" db="EMBL/GenBank/DDBJ databases">
        <authorList>
            <person name="Dittberner H."/>
        </authorList>
    </citation>
    <scope>NUCLEOTIDE SEQUENCE [LARGE SCALE GENOMIC DNA]</scope>
</reference>
<dbReference type="InterPro" id="IPR011583">
    <property type="entry name" value="Chitinase_II/V-like_cat"/>
</dbReference>
<evidence type="ECO:0000313" key="2">
    <source>
        <dbReference type="EMBL" id="VVB12372.1"/>
    </source>
</evidence>
<dbReference type="GO" id="GO:0006032">
    <property type="term" value="P:chitin catabolic process"/>
    <property type="evidence" value="ECO:0007669"/>
    <property type="project" value="TreeGrafter"/>
</dbReference>
<evidence type="ECO:0000259" key="1">
    <source>
        <dbReference type="PROSITE" id="PS51910"/>
    </source>
</evidence>
<organism evidence="2 3">
    <name type="scientific">Arabis nemorensis</name>
    <dbReference type="NCBI Taxonomy" id="586526"/>
    <lineage>
        <taxon>Eukaryota</taxon>
        <taxon>Viridiplantae</taxon>
        <taxon>Streptophyta</taxon>
        <taxon>Embryophyta</taxon>
        <taxon>Tracheophyta</taxon>
        <taxon>Spermatophyta</taxon>
        <taxon>Magnoliopsida</taxon>
        <taxon>eudicotyledons</taxon>
        <taxon>Gunneridae</taxon>
        <taxon>Pentapetalae</taxon>
        <taxon>rosids</taxon>
        <taxon>malvids</taxon>
        <taxon>Brassicales</taxon>
        <taxon>Brassicaceae</taxon>
        <taxon>Arabideae</taxon>
        <taxon>Arabis</taxon>
    </lineage>
</organism>
<gene>
    <name evidence="2" type="ORF">ANE_LOCUS22816</name>
</gene>
<keyword evidence="3" id="KW-1185">Reference proteome</keyword>
<dbReference type="Proteomes" id="UP000489600">
    <property type="component" value="Unassembled WGS sequence"/>
</dbReference>
<feature type="domain" description="GH18" evidence="1">
    <location>
        <begin position="5"/>
        <end position="270"/>
    </location>
</feature>
<dbReference type="Gene3D" id="3.20.20.80">
    <property type="entry name" value="Glycosidases"/>
    <property type="match status" value="1"/>
</dbReference>
<dbReference type="InterPro" id="IPR001223">
    <property type="entry name" value="Glyco_hydro18_cat"/>
</dbReference>